<sequence length="547" mass="60186">MPFTRTFDRRRLLGAAGLGLLAAAGGSLTGCSSGQKATNTVKDNQGVALPTYRAYEGVTPDLPGTKQGVLPAFRNIPKDRPRTAQDKPGTGQSVSGMANIYYAVPPGPDRNPWWAGLNERLGVNLSMQMVPDADYATKFATTVAGNDLPDMLMLQLPNSAIPNLPQLLKARFTDLSKHLSGNAILDYPNLANIPSATWKTAVYNGGIYGIPVPRGAIGNYVYMRQDLFEKHGASTEPKSYDELVETTKALTDPSQRRWCFSQLNQPYRLLGQMNGMPNAWREDGGRLTRSYETEEFKQTVTDLIAMWKSGVMHPDAFSPTQPFKALFSAGTVAVNADGYAGWTQYVLDNRANPDFKLGLMPSYERSSGKLAHWWLGNGFFSVNAFKKQDDPEKIKLLLRICDYLAAPFGTEEYFYRLYGQEGRDHTLDKDGNPILTAQGKTNTVVPIRYLADAPPVVFEPGRPNDADVQHAYQTLEIPTGIADPTVGLFSNTFATKNGTIDKAFNDGLNDIIQGRKPFNGLNDLINTWKTSGGDTIRGEFEDQIQNS</sequence>
<organism evidence="6 7">
    <name type="scientific">Actinopolymorpha pittospori</name>
    <dbReference type="NCBI Taxonomy" id="648752"/>
    <lineage>
        <taxon>Bacteria</taxon>
        <taxon>Bacillati</taxon>
        <taxon>Actinomycetota</taxon>
        <taxon>Actinomycetes</taxon>
        <taxon>Propionibacteriales</taxon>
        <taxon>Actinopolymorphaceae</taxon>
        <taxon>Actinopolymorpha</taxon>
    </lineage>
</organism>
<name>A0A927MZ29_9ACTN</name>
<dbReference type="GO" id="GO:0030313">
    <property type="term" value="C:cell envelope"/>
    <property type="evidence" value="ECO:0007669"/>
    <property type="project" value="UniProtKB-SubCell"/>
</dbReference>
<dbReference type="EMBL" id="JADBEM010000001">
    <property type="protein sequence ID" value="MBE1608969.1"/>
    <property type="molecule type" value="Genomic_DNA"/>
</dbReference>
<dbReference type="InterPro" id="IPR050490">
    <property type="entry name" value="Bact_solute-bd_prot1"/>
</dbReference>
<dbReference type="Proteomes" id="UP000638648">
    <property type="component" value="Unassembled WGS sequence"/>
</dbReference>
<gene>
    <name evidence="6" type="ORF">HEB94_005817</name>
</gene>
<feature type="signal peptide" evidence="5">
    <location>
        <begin position="1"/>
        <end position="29"/>
    </location>
</feature>
<dbReference type="SUPFAM" id="SSF53850">
    <property type="entry name" value="Periplasmic binding protein-like II"/>
    <property type="match status" value="1"/>
</dbReference>
<dbReference type="Gene3D" id="3.40.190.10">
    <property type="entry name" value="Periplasmic binding protein-like II"/>
    <property type="match status" value="1"/>
</dbReference>
<dbReference type="AlphaFoldDB" id="A0A927MZ29"/>
<keyword evidence="3" id="KW-0813">Transport</keyword>
<dbReference type="PROSITE" id="PS51318">
    <property type="entry name" value="TAT"/>
    <property type="match status" value="1"/>
</dbReference>
<proteinExistence type="inferred from homology"/>
<evidence type="ECO:0000256" key="3">
    <source>
        <dbReference type="ARBA" id="ARBA00022448"/>
    </source>
</evidence>
<keyword evidence="7" id="KW-1185">Reference proteome</keyword>
<evidence type="ECO:0000313" key="7">
    <source>
        <dbReference type="Proteomes" id="UP000638648"/>
    </source>
</evidence>
<protein>
    <submittedName>
        <fullName evidence="6">Aldouronate transport system substrate-binding protein</fullName>
    </submittedName>
</protein>
<accession>A0A927MZ29</accession>
<comment type="similarity">
    <text evidence="2">Belongs to the bacterial solute-binding protein 1 family.</text>
</comment>
<dbReference type="PANTHER" id="PTHR43649">
    <property type="entry name" value="ARABINOSE-BINDING PROTEIN-RELATED"/>
    <property type="match status" value="1"/>
</dbReference>
<dbReference type="PANTHER" id="PTHR43649:SF31">
    <property type="entry name" value="SN-GLYCEROL-3-PHOSPHATE-BINDING PERIPLASMIC PROTEIN UGPB"/>
    <property type="match status" value="1"/>
</dbReference>
<evidence type="ECO:0000256" key="5">
    <source>
        <dbReference type="SAM" id="SignalP"/>
    </source>
</evidence>
<evidence type="ECO:0000256" key="4">
    <source>
        <dbReference type="ARBA" id="ARBA00022729"/>
    </source>
</evidence>
<reference evidence="6" key="1">
    <citation type="submission" date="2020-10" db="EMBL/GenBank/DDBJ databases">
        <title>Sequencing the genomes of 1000 actinobacteria strains.</title>
        <authorList>
            <person name="Klenk H.-P."/>
        </authorList>
    </citation>
    <scope>NUCLEOTIDE SEQUENCE</scope>
    <source>
        <strain evidence="6">DSM 45354</strain>
    </source>
</reference>
<evidence type="ECO:0000256" key="1">
    <source>
        <dbReference type="ARBA" id="ARBA00004196"/>
    </source>
</evidence>
<dbReference type="Pfam" id="PF13416">
    <property type="entry name" value="SBP_bac_8"/>
    <property type="match status" value="1"/>
</dbReference>
<comment type="caution">
    <text evidence="6">The sequence shown here is derived from an EMBL/GenBank/DDBJ whole genome shotgun (WGS) entry which is preliminary data.</text>
</comment>
<keyword evidence="4 5" id="KW-0732">Signal</keyword>
<dbReference type="InterPro" id="IPR006311">
    <property type="entry name" value="TAT_signal"/>
</dbReference>
<evidence type="ECO:0000256" key="2">
    <source>
        <dbReference type="ARBA" id="ARBA00008520"/>
    </source>
</evidence>
<comment type="subcellular location">
    <subcellularLocation>
        <location evidence="1">Cell envelope</location>
    </subcellularLocation>
</comment>
<dbReference type="PROSITE" id="PS51257">
    <property type="entry name" value="PROKAR_LIPOPROTEIN"/>
    <property type="match status" value="1"/>
</dbReference>
<dbReference type="InterPro" id="IPR006059">
    <property type="entry name" value="SBP"/>
</dbReference>
<evidence type="ECO:0000313" key="6">
    <source>
        <dbReference type="EMBL" id="MBE1608969.1"/>
    </source>
</evidence>
<feature type="chain" id="PRO_5038886606" evidence="5">
    <location>
        <begin position="30"/>
        <end position="547"/>
    </location>
</feature>
<dbReference type="RefSeq" id="WP_192752641.1">
    <property type="nucleotide sequence ID" value="NZ_BAABJL010000012.1"/>
</dbReference>